<dbReference type="EMBL" id="KQ947412">
    <property type="protein sequence ID" value="KUJ18914.1"/>
    <property type="molecule type" value="Genomic_DNA"/>
</dbReference>
<reference evidence="1 2" key="1">
    <citation type="submission" date="2015-10" db="EMBL/GenBank/DDBJ databases">
        <title>Full genome of DAOMC 229536 Phialocephala scopiformis, a fungal endophyte of spruce producing the potent anti-insectan compound rugulosin.</title>
        <authorList>
            <consortium name="DOE Joint Genome Institute"/>
            <person name="Walker A.K."/>
            <person name="Frasz S.L."/>
            <person name="Seifert K.A."/>
            <person name="Miller J.D."/>
            <person name="Mondo S.J."/>
            <person name="Labutti K."/>
            <person name="Lipzen A."/>
            <person name="Dockter R."/>
            <person name="Kennedy M."/>
            <person name="Grigoriev I.V."/>
            <person name="Spatafora J.W."/>
        </authorList>
    </citation>
    <scope>NUCLEOTIDE SEQUENCE [LARGE SCALE GENOMIC DNA]</scope>
    <source>
        <strain evidence="1 2">CBS 120377</strain>
    </source>
</reference>
<evidence type="ECO:0000313" key="1">
    <source>
        <dbReference type="EMBL" id="KUJ18914.1"/>
    </source>
</evidence>
<dbReference type="InterPro" id="IPR029071">
    <property type="entry name" value="Ubiquitin-like_domsf"/>
</dbReference>
<dbReference type="RefSeq" id="XP_018073269.1">
    <property type="nucleotide sequence ID" value="XM_018208041.1"/>
</dbReference>
<name>A0A194XFK2_MOLSC</name>
<dbReference type="InParanoid" id="A0A194XFK2"/>
<protein>
    <recommendedName>
        <fullName evidence="3">Ubiquitin-like domain-containing protein</fullName>
    </recommendedName>
</protein>
<keyword evidence="2" id="KW-1185">Reference proteome</keyword>
<dbReference type="SUPFAM" id="SSF54236">
    <property type="entry name" value="Ubiquitin-like"/>
    <property type="match status" value="1"/>
</dbReference>
<dbReference type="GeneID" id="28817767"/>
<accession>A0A194XFK2</accession>
<dbReference type="KEGG" id="psco:LY89DRAFT_507703"/>
<dbReference type="Proteomes" id="UP000070700">
    <property type="component" value="Unassembled WGS sequence"/>
</dbReference>
<evidence type="ECO:0008006" key="3">
    <source>
        <dbReference type="Google" id="ProtNLM"/>
    </source>
</evidence>
<evidence type="ECO:0000313" key="2">
    <source>
        <dbReference type="Proteomes" id="UP000070700"/>
    </source>
</evidence>
<proteinExistence type="predicted"/>
<gene>
    <name evidence="1" type="ORF">LY89DRAFT_507703</name>
</gene>
<dbReference type="OrthoDB" id="19923at2759"/>
<sequence length="140" mass="16647">MKLWPLDGAASKWRNWFLNKSTRLPIPPEDANQPKKEGEFHVFLKWYGYRSPYLVNPKTTCRELKIIANKRSWVNFPDFMYIFNHEDRKPVPDEAVLFERGVREGSVLEVLYPIWRDKPKIDENLIMATIKSQISPWRLG</sequence>
<organism evidence="1 2">
    <name type="scientific">Mollisia scopiformis</name>
    <name type="common">Conifer needle endophyte fungus</name>
    <name type="synonym">Phialocephala scopiformis</name>
    <dbReference type="NCBI Taxonomy" id="149040"/>
    <lineage>
        <taxon>Eukaryota</taxon>
        <taxon>Fungi</taxon>
        <taxon>Dikarya</taxon>
        <taxon>Ascomycota</taxon>
        <taxon>Pezizomycotina</taxon>
        <taxon>Leotiomycetes</taxon>
        <taxon>Helotiales</taxon>
        <taxon>Mollisiaceae</taxon>
        <taxon>Mollisia</taxon>
    </lineage>
</organism>
<dbReference type="AlphaFoldDB" id="A0A194XFK2"/>